<name>A0A0A9E774_ARUDO</name>
<evidence type="ECO:0000313" key="2">
    <source>
        <dbReference type="EMBL" id="JAD91837.1"/>
    </source>
</evidence>
<evidence type="ECO:0000256" key="1">
    <source>
        <dbReference type="SAM" id="MobiDB-lite"/>
    </source>
</evidence>
<sequence length="72" mass="7996">MTFSQPDSTTLPRLLACSAPSRVPRFLYAFLSSIQKRRPPGTAAKASHVLPTIADSPPPLHRPFLHPQRARH</sequence>
<reference evidence="2" key="2">
    <citation type="journal article" date="2015" name="Data Brief">
        <title>Shoot transcriptome of the giant reed, Arundo donax.</title>
        <authorList>
            <person name="Barrero R.A."/>
            <person name="Guerrero F.D."/>
            <person name="Moolhuijzen P."/>
            <person name="Goolsby J.A."/>
            <person name="Tidwell J."/>
            <person name="Bellgard S.E."/>
            <person name="Bellgard M.I."/>
        </authorList>
    </citation>
    <scope>NUCLEOTIDE SEQUENCE</scope>
    <source>
        <tissue evidence="2">Shoot tissue taken approximately 20 cm above the soil surface</tissue>
    </source>
</reference>
<organism evidence="2">
    <name type="scientific">Arundo donax</name>
    <name type="common">Giant reed</name>
    <name type="synonym">Donax arundinaceus</name>
    <dbReference type="NCBI Taxonomy" id="35708"/>
    <lineage>
        <taxon>Eukaryota</taxon>
        <taxon>Viridiplantae</taxon>
        <taxon>Streptophyta</taxon>
        <taxon>Embryophyta</taxon>
        <taxon>Tracheophyta</taxon>
        <taxon>Spermatophyta</taxon>
        <taxon>Magnoliopsida</taxon>
        <taxon>Liliopsida</taxon>
        <taxon>Poales</taxon>
        <taxon>Poaceae</taxon>
        <taxon>PACMAD clade</taxon>
        <taxon>Arundinoideae</taxon>
        <taxon>Arundineae</taxon>
        <taxon>Arundo</taxon>
    </lineage>
</organism>
<reference evidence="2" key="1">
    <citation type="submission" date="2014-09" db="EMBL/GenBank/DDBJ databases">
        <authorList>
            <person name="Magalhaes I.L.F."/>
            <person name="Oliveira U."/>
            <person name="Santos F.R."/>
            <person name="Vidigal T.H.D.A."/>
            <person name="Brescovit A.D."/>
            <person name="Santos A.J."/>
        </authorList>
    </citation>
    <scope>NUCLEOTIDE SEQUENCE</scope>
    <source>
        <tissue evidence="2">Shoot tissue taken approximately 20 cm above the soil surface</tissue>
    </source>
</reference>
<proteinExistence type="predicted"/>
<dbReference type="EMBL" id="GBRH01206058">
    <property type="protein sequence ID" value="JAD91837.1"/>
    <property type="molecule type" value="Transcribed_RNA"/>
</dbReference>
<accession>A0A0A9E774</accession>
<protein>
    <submittedName>
        <fullName evidence="2">Uncharacterized protein</fullName>
    </submittedName>
</protein>
<feature type="region of interest" description="Disordered" evidence="1">
    <location>
        <begin position="39"/>
        <end position="72"/>
    </location>
</feature>
<dbReference type="AlphaFoldDB" id="A0A0A9E774"/>